<dbReference type="InterPro" id="IPR001128">
    <property type="entry name" value="Cyt_P450"/>
</dbReference>
<evidence type="ECO:0000256" key="7">
    <source>
        <dbReference type="ARBA" id="ARBA00023033"/>
    </source>
</evidence>
<dbReference type="InterPro" id="IPR036396">
    <property type="entry name" value="Cyt_P450_sf"/>
</dbReference>
<keyword evidence="7" id="KW-0503">Monooxygenase</keyword>
<dbReference type="EnsemblPlants" id="TuG1812G0200006133.01.T01">
    <property type="protein sequence ID" value="TuG1812G0200006133.01.T01.cds414391"/>
    <property type="gene ID" value="TuG1812G0200006133.01"/>
</dbReference>
<sequence length="113" mass="12746">MTELCRRHRQMMYLQLGEIPTMVVSSKEVVGQMMRASDLQFKNRGTTDMEDIAGFGGKGVTFAPYGDYWRQMRKECVMELLGSKQVRRKESVRADEMGSLLRSMTASAGAALN</sequence>
<name>A0A8R7TQ86_TRIUA</name>
<dbReference type="Gramene" id="TuG1812G0200006133.01.T01">
    <property type="protein sequence ID" value="TuG1812G0200006133.01.T01.cds414391"/>
    <property type="gene ID" value="TuG1812G0200006133.01"/>
</dbReference>
<evidence type="ECO:0000256" key="1">
    <source>
        <dbReference type="ARBA" id="ARBA00001971"/>
    </source>
</evidence>
<dbReference type="GO" id="GO:0020037">
    <property type="term" value="F:heme binding"/>
    <property type="evidence" value="ECO:0007669"/>
    <property type="project" value="InterPro"/>
</dbReference>
<reference evidence="8" key="2">
    <citation type="submission" date="2018-03" db="EMBL/GenBank/DDBJ databases">
        <title>The Triticum urartu genome reveals the dynamic nature of wheat genome evolution.</title>
        <authorList>
            <person name="Ling H."/>
            <person name="Ma B."/>
            <person name="Shi X."/>
            <person name="Liu H."/>
            <person name="Dong L."/>
            <person name="Sun H."/>
            <person name="Cao Y."/>
            <person name="Gao Q."/>
            <person name="Zheng S."/>
            <person name="Li Y."/>
            <person name="Yu Y."/>
            <person name="Du H."/>
            <person name="Qi M."/>
            <person name="Li Y."/>
            <person name="Yu H."/>
            <person name="Cui Y."/>
            <person name="Wang N."/>
            <person name="Chen C."/>
            <person name="Wu H."/>
            <person name="Zhao Y."/>
            <person name="Zhang J."/>
            <person name="Li Y."/>
            <person name="Zhou W."/>
            <person name="Zhang B."/>
            <person name="Hu W."/>
            <person name="Eijk M."/>
            <person name="Tang J."/>
            <person name="Witsenboer H."/>
            <person name="Zhao S."/>
            <person name="Li Z."/>
            <person name="Zhang A."/>
            <person name="Wang D."/>
            <person name="Liang C."/>
        </authorList>
    </citation>
    <scope>NUCLEOTIDE SEQUENCE [LARGE SCALE GENOMIC DNA]</scope>
    <source>
        <strain evidence="8">cv. G1812</strain>
    </source>
</reference>
<evidence type="ECO:0000256" key="6">
    <source>
        <dbReference type="ARBA" id="ARBA00023004"/>
    </source>
</evidence>
<dbReference type="GO" id="GO:0004497">
    <property type="term" value="F:monooxygenase activity"/>
    <property type="evidence" value="ECO:0007669"/>
    <property type="project" value="UniProtKB-KW"/>
</dbReference>
<protein>
    <submittedName>
        <fullName evidence="8">Uncharacterized protein</fullName>
    </submittedName>
</protein>
<dbReference type="AlphaFoldDB" id="A0A8R7TQ86"/>
<evidence type="ECO:0000256" key="2">
    <source>
        <dbReference type="ARBA" id="ARBA00010617"/>
    </source>
</evidence>
<keyword evidence="3" id="KW-0349">Heme</keyword>
<dbReference type="PANTHER" id="PTHR47955:SF19">
    <property type="entry name" value="CYTOCHROME P450 71A9-LIKE ISOFORM X1"/>
    <property type="match status" value="1"/>
</dbReference>
<organism evidence="8 9">
    <name type="scientific">Triticum urartu</name>
    <name type="common">Red wild einkorn</name>
    <name type="synonym">Crithodium urartu</name>
    <dbReference type="NCBI Taxonomy" id="4572"/>
    <lineage>
        <taxon>Eukaryota</taxon>
        <taxon>Viridiplantae</taxon>
        <taxon>Streptophyta</taxon>
        <taxon>Embryophyta</taxon>
        <taxon>Tracheophyta</taxon>
        <taxon>Spermatophyta</taxon>
        <taxon>Magnoliopsida</taxon>
        <taxon>Liliopsida</taxon>
        <taxon>Poales</taxon>
        <taxon>Poaceae</taxon>
        <taxon>BOP clade</taxon>
        <taxon>Pooideae</taxon>
        <taxon>Triticodae</taxon>
        <taxon>Triticeae</taxon>
        <taxon>Triticinae</taxon>
        <taxon>Triticum</taxon>
    </lineage>
</organism>
<comment type="cofactor">
    <cofactor evidence="1">
        <name>heme</name>
        <dbReference type="ChEBI" id="CHEBI:30413"/>
    </cofactor>
</comment>
<dbReference type="SUPFAM" id="SSF48264">
    <property type="entry name" value="Cytochrome P450"/>
    <property type="match status" value="1"/>
</dbReference>
<dbReference type="Gene3D" id="1.10.630.10">
    <property type="entry name" value="Cytochrome P450"/>
    <property type="match status" value="1"/>
</dbReference>
<dbReference type="Pfam" id="PF00067">
    <property type="entry name" value="p450"/>
    <property type="match status" value="1"/>
</dbReference>
<accession>A0A8R7TQ86</accession>
<reference evidence="8" key="3">
    <citation type="submission" date="2022-06" db="UniProtKB">
        <authorList>
            <consortium name="EnsemblPlants"/>
        </authorList>
    </citation>
    <scope>IDENTIFICATION</scope>
</reference>
<proteinExistence type="inferred from homology"/>
<dbReference type="GO" id="GO:0005506">
    <property type="term" value="F:iron ion binding"/>
    <property type="evidence" value="ECO:0007669"/>
    <property type="project" value="InterPro"/>
</dbReference>
<dbReference type="Proteomes" id="UP000015106">
    <property type="component" value="Chromosome 2"/>
</dbReference>
<dbReference type="PANTHER" id="PTHR47955">
    <property type="entry name" value="CYTOCHROME P450 FAMILY 71 PROTEIN"/>
    <property type="match status" value="1"/>
</dbReference>
<keyword evidence="4" id="KW-0479">Metal-binding</keyword>
<evidence type="ECO:0000256" key="3">
    <source>
        <dbReference type="ARBA" id="ARBA00022617"/>
    </source>
</evidence>
<reference evidence="9" key="1">
    <citation type="journal article" date="2013" name="Nature">
        <title>Draft genome of the wheat A-genome progenitor Triticum urartu.</title>
        <authorList>
            <person name="Ling H.Q."/>
            <person name="Zhao S."/>
            <person name="Liu D."/>
            <person name="Wang J."/>
            <person name="Sun H."/>
            <person name="Zhang C."/>
            <person name="Fan H."/>
            <person name="Li D."/>
            <person name="Dong L."/>
            <person name="Tao Y."/>
            <person name="Gao C."/>
            <person name="Wu H."/>
            <person name="Li Y."/>
            <person name="Cui Y."/>
            <person name="Guo X."/>
            <person name="Zheng S."/>
            <person name="Wang B."/>
            <person name="Yu K."/>
            <person name="Liang Q."/>
            <person name="Yang W."/>
            <person name="Lou X."/>
            <person name="Chen J."/>
            <person name="Feng M."/>
            <person name="Jian J."/>
            <person name="Zhang X."/>
            <person name="Luo G."/>
            <person name="Jiang Y."/>
            <person name="Liu J."/>
            <person name="Wang Z."/>
            <person name="Sha Y."/>
            <person name="Zhang B."/>
            <person name="Wu H."/>
            <person name="Tang D."/>
            <person name="Shen Q."/>
            <person name="Xue P."/>
            <person name="Zou S."/>
            <person name="Wang X."/>
            <person name="Liu X."/>
            <person name="Wang F."/>
            <person name="Yang Y."/>
            <person name="An X."/>
            <person name="Dong Z."/>
            <person name="Zhang K."/>
            <person name="Zhang X."/>
            <person name="Luo M.C."/>
            <person name="Dvorak J."/>
            <person name="Tong Y."/>
            <person name="Wang J."/>
            <person name="Yang H."/>
            <person name="Li Z."/>
            <person name="Wang D."/>
            <person name="Zhang A."/>
            <person name="Wang J."/>
        </authorList>
    </citation>
    <scope>NUCLEOTIDE SEQUENCE</scope>
    <source>
        <strain evidence="9">cv. G1812</strain>
    </source>
</reference>
<evidence type="ECO:0000313" key="8">
    <source>
        <dbReference type="EnsemblPlants" id="TuG1812G0200006133.01.T01.cds414391"/>
    </source>
</evidence>
<keyword evidence="5" id="KW-0560">Oxidoreductase</keyword>
<comment type="similarity">
    <text evidence="2">Belongs to the cytochrome P450 family.</text>
</comment>
<evidence type="ECO:0000256" key="5">
    <source>
        <dbReference type="ARBA" id="ARBA00023002"/>
    </source>
</evidence>
<dbReference type="GO" id="GO:0016705">
    <property type="term" value="F:oxidoreductase activity, acting on paired donors, with incorporation or reduction of molecular oxygen"/>
    <property type="evidence" value="ECO:0007669"/>
    <property type="project" value="InterPro"/>
</dbReference>
<evidence type="ECO:0000313" key="9">
    <source>
        <dbReference type="Proteomes" id="UP000015106"/>
    </source>
</evidence>
<keyword evidence="6" id="KW-0408">Iron</keyword>
<keyword evidence="9" id="KW-1185">Reference proteome</keyword>
<evidence type="ECO:0000256" key="4">
    <source>
        <dbReference type="ARBA" id="ARBA00022723"/>
    </source>
</evidence>